<dbReference type="AlphaFoldDB" id="A0A158FE10"/>
<keyword evidence="1" id="KW-0378">Hydrolase</keyword>
<evidence type="ECO:0000313" key="2">
    <source>
        <dbReference type="Proteomes" id="UP000054683"/>
    </source>
</evidence>
<accession>A0A158FE10</accession>
<name>A0A158FE10_9BURK</name>
<dbReference type="SUPFAM" id="SSF53187">
    <property type="entry name" value="Zn-dependent exopeptidases"/>
    <property type="match status" value="1"/>
</dbReference>
<dbReference type="Gene3D" id="3.40.630.10">
    <property type="entry name" value="Zn peptidases"/>
    <property type="match status" value="1"/>
</dbReference>
<reference evidence="1 2" key="1">
    <citation type="submission" date="2016-01" db="EMBL/GenBank/DDBJ databases">
        <authorList>
            <person name="Oliw E.H."/>
        </authorList>
    </citation>
    <scope>NUCLEOTIDE SEQUENCE [LARGE SCALE GENOMIC DNA]</scope>
    <source>
        <strain evidence="1">LMG 27134</strain>
    </source>
</reference>
<dbReference type="EMBL" id="FCOK02000004">
    <property type="protein sequence ID" value="SAL18166.1"/>
    <property type="molecule type" value="Genomic_DNA"/>
</dbReference>
<dbReference type="GO" id="GO:0016787">
    <property type="term" value="F:hydrolase activity"/>
    <property type="evidence" value="ECO:0007669"/>
    <property type="project" value="UniProtKB-KW"/>
</dbReference>
<dbReference type="Proteomes" id="UP000054683">
    <property type="component" value="Unassembled WGS sequence"/>
</dbReference>
<protein>
    <submittedName>
        <fullName evidence="1">Allantoate amidohydrolase</fullName>
    </submittedName>
</protein>
<proteinExistence type="predicted"/>
<sequence length="47" mass="5452">MIFIPCLNGRSHCHEEWIEPQQLVDGTRVLYQTIRELDTVLAREAGL</sequence>
<evidence type="ECO:0000313" key="1">
    <source>
        <dbReference type="EMBL" id="SAL18166.1"/>
    </source>
</evidence>
<organism evidence="1 2">
    <name type="scientific">Caballeronia udeis</name>
    <dbReference type="NCBI Taxonomy" id="1232866"/>
    <lineage>
        <taxon>Bacteria</taxon>
        <taxon>Pseudomonadati</taxon>
        <taxon>Pseudomonadota</taxon>
        <taxon>Betaproteobacteria</taxon>
        <taxon>Burkholderiales</taxon>
        <taxon>Burkholderiaceae</taxon>
        <taxon>Caballeronia</taxon>
    </lineage>
</organism>
<gene>
    <name evidence="1" type="ORF">AWB69_01043</name>
</gene>